<keyword evidence="1" id="KW-0812">Transmembrane</keyword>
<dbReference type="Proteomes" id="UP000297998">
    <property type="component" value="Unassembled WGS sequence"/>
</dbReference>
<protein>
    <submittedName>
        <fullName evidence="2">Uncharacterized protein</fullName>
    </submittedName>
</protein>
<reference evidence="2 3" key="1">
    <citation type="submission" date="2019-03" db="EMBL/GenBank/DDBJ databases">
        <title>Empedobacter tilapiae sp. nov., isolated from an intestine of Nile tilapia Oreochromis niloticus.</title>
        <authorList>
            <person name="Kim Y.-O."/>
            <person name="Yoon J.-H."/>
        </authorList>
    </citation>
    <scope>NUCLEOTIDE SEQUENCE [LARGE SCALE GENOMIC DNA]</scope>
    <source>
        <strain evidence="2 3">MRS2</strain>
    </source>
</reference>
<proteinExistence type="predicted"/>
<keyword evidence="3" id="KW-1185">Reference proteome</keyword>
<gene>
    <name evidence="2" type="ORF">E4J94_04765</name>
</gene>
<feature type="transmembrane region" description="Helical" evidence="1">
    <location>
        <begin position="41"/>
        <end position="58"/>
    </location>
</feature>
<organism evidence="2 3">
    <name type="scientific">Empedobacter tilapiae</name>
    <dbReference type="NCBI Taxonomy" id="2491114"/>
    <lineage>
        <taxon>Bacteria</taxon>
        <taxon>Pseudomonadati</taxon>
        <taxon>Bacteroidota</taxon>
        <taxon>Flavobacteriia</taxon>
        <taxon>Flavobacteriales</taxon>
        <taxon>Weeksellaceae</taxon>
        <taxon>Empedobacter</taxon>
    </lineage>
</organism>
<sequence>MKKNNQNVVQLFKILNITIVILIILNLIMYTGVLLHKYHFIPPYVVSIFIGLLVYVSYKSGNQFFAMDTKGETITFETKNVGFLSFLDSKNNKIDLPKYKLIKYDIKKGIFSKNLIFYINSKKNPNSLTKIKFRLAFISNRNINIILTELDKIVTSNCTIKDNVEVAI</sequence>
<dbReference type="OrthoDB" id="1452926at2"/>
<keyword evidence="1" id="KW-1133">Transmembrane helix</keyword>
<evidence type="ECO:0000313" key="2">
    <source>
        <dbReference type="EMBL" id="TGN29271.1"/>
    </source>
</evidence>
<feature type="transmembrane region" description="Helical" evidence="1">
    <location>
        <begin position="12"/>
        <end position="35"/>
    </location>
</feature>
<accession>A0A4Z1CAF8</accession>
<name>A0A4Z1CAF8_9FLAO</name>
<dbReference type="RefSeq" id="WP_135834726.1">
    <property type="nucleotide sequence ID" value="NZ_CAUQWU010000006.1"/>
</dbReference>
<comment type="caution">
    <text evidence="2">The sequence shown here is derived from an EMBL/GenBank/DDBJ whole genome shotgun (WGS) entry which is preliminary data.</text>
</comment>
<evidence type="ECO:0000256" key="1">
    <source>
        <dbReference type="SAM" id="Phobius"/>
    </source>
</evidence>
<keyword evidence="1" id="KW-0472">Membrane</keyword>
<dbReference type="EMBL" id="SRPE01000003">
    <property type="protein sequence ID" value="TGN29271.1"/>
    <property type="molecule type" value="Genomic_DNA"/>
</dbReference>
<evidence type="ECO:0000313" key="3">
    <source>
        <dbReference type="Proteomes" id="UP000297998"/>
    </source>
</evidence>
<dbReference type="AlphaFoldDB" id="A0A4Z1CAF8"/>